<dbReference type="PANTHER" id="PTHR43180:SF81">
    <property type="entry name" value="SHORT CHAIN ALCOHOL DEHYDROGENASE"/>
    <property type="match status" value="1"/>
</dbReference>
<keyword evidence="2" id="KW-0560">Oxidoreductase</keyword>
<evidence type="ECO:0000256" key="1">
    <source>
        <dbReference type="ARBA" id="ARBA00006484"/>
    </source>
</evidence>
<sequence>MITGGGSGVVQVHSIIARLFIQHHAKVLIVNIQDELGRCLYMKNLAPKIQHLTFLVTRDSEVQNVADLVVSMNAKLDVIYNNADVSSDVDPRILATTGDEFKRVVDVNLFGAFSELNMQP</sequence>
<gene>
    <name evidence="3" type="ORF">POPTR_012G037800</name>
</gene>
<dbReference type="STRING" id="3694.A0A2K1Y8E2"/>
<dbReference type="PANTHER" id="PTHR43180">
    <property type="entry name" value="3-OXOACYL-(ACYL-CARRIER-PROTEIN) REDUCTASE (AFU_ORTHOLOGUE AFUA_6G11210)"/>
    <property type="match status" value="1"/>
</dbReference>
<dbReference type="EMBL" id="CM009301">
    <property type="protein sequence ID" value="PNT09294.1"/>
    <property type="molecule type" value="Genomic_DNA"/>
</dbReference>
<dbReference type="Gene3D" id="3.40.50.720">
    <property type="entry name" value="NAD(P)-binding Rossmann-like Domain"/>
    <property type="match status" value="1"/>
</dbReference>
<dbReference type="AlphaFoldDB" id="A0A2K1Y8E2"/>
<evidence type="ECO:0000256" key="2">
    <source>
        <dbReference type="ARBA" id="ARBA00023002"/>
    </source>
</evidence>
<dbReference type="InterPro" id="IPR036291">
    <property type="entry name" value="NAD(P)-bd_dom_sf"/>
</dbReference>
<dbReference type="Pfam" id="PF00106">
    <property type="entry name" value="adh_short"/>
    <property type="match status" value="1"/>
</dbReference>
<organism evidence="3 4">
    <name type="scientific">Populus trichocarpa</name>
    <name type="common">Western balsam poplar</name>
    <name type="synonym">Populus balsamifera subsp. trichocarpa</name>
    <dbReference type="NCBI Taxonomy" id="3694"/>
    <lineage>
        <taxon>Eukaryota</taxon>
        <taxon>Viridiplantae</taxon>
        <taxon>Streptophyta</taxon>
        <taxon>Embryophyta</taxon>
        <taxon>Tracheophyta</taxon>
        <taxon>Spermatophyta</taxon>
        <taxon>Magnoliopsida</taxon>
        <taxon>eudicotyledons</taxon>
        <taxon>Gunneridae</taxon>
        <taxon>Pentapetalae</taxon>
        <taxon>rosids</taxon>
        <taxon>fabids</taxon>
        <taxon>Malpighiales</taxon>
        <taxon>Salicaceae</taxon>
        <taxon>Saliceae</taxon>
        <taxon>Populus</taxon>
    </lineage>
</organism>
<keyword evidence="4" id="KW-1185">Reference proteome</keyword>
<dbReference type="Proteomes" id="UP000006729">
    <property type="component" value="Chromosome 12"/>
</dbReference>
<dbReference type="InParanoid" id="A0A2K1Y8E2"/>
<protein>
    <submittedName>
        <fullName evidence="3">Uncharacterized protein</fullName>
    </submittedName>
</protein>
<evidence type="ECO:0000313" key="4">
    <source>
        <dbReference type="Proteomes" id="UP000006729"/>
    </source>
</evidence>
<name>A0A2K1Y8E2_POPTR</name>
<dbReference type="GO" id="GO:0016491">
    <property type="term" value="F:oxidoreductase activity"/>
    <property type="evidence" value="ECO:0007669"/>
    <property type="project" value="UniProtKB-KW"/>
</dbReference>
<evidence type="ECO:0000313" key="3">
    <source>
        <dbReference type="EMBL" id="PNT09294.1"/>
    </source>
</evidence>
<reference evidence="3 4" key="1">
    <citation type="journal article" date="2006" name="Science">
        <title>The genome of black cottonwood, Populus trichocarpa (Torr. &amp; Gray).</title>
        <authorList>
            <person name="Tuskan G.A."/>
            <person name="Difazio S."/>
            <person name="Jansson S."/>
            <person name="Bohlmann J."/>
            <person name="Grigoriev I."/>
            <person name="Hellsten U."/>
            <person name="Putnam N."/>
            <person name="Ralph S."/>
            <person name="Rombauts S."/>
            <person name="Salamov A."/>
            <person name="Schein J."/>
            <person name="Sterck L."/>
            <person name="Aerts A."/>
            <person name="Bhalerao R.R."/>
            <person name="Bhalerao R.P."/>
            <person name="Blaudez D."/>
            <person name="Boerjan W."/>
            <person name="Brun A."/>
            <person name="Brunner A."/>
            <person name="Busov V."/>
            <person name="Campbell M."/>
            <person name="Carlson J."/>
            <person name="Chalot M."/>
            <person name="Chapman J."/>
            <person name="Chen G.L."/>
            <person name="Cooper D."/>
            <person name="Coutinho P.M."/>
            <person name="Couturier J."/>
            <person name="Covert S."/>
            <person name="Cronk Q."/>
            <person name="Cunningham R."/>
            <person name="Davis J."/>
            <person name="Degroeve S."/>
            <person name="Dejardin A."/>
            <person name="Depamphilis C."/>
            <person name="Detter J."/>
            <person name="Dirks B."/>
            <person name="Dubchak I."/>
            <person name="Duplessis S."/>
            <person name="Ehlting J."/>
            <person name="Ellis B."/>
            <person name="Gendler K."/>
            <person name="Goodstein D."/>
            <person name="Gribskov M."/>
            <person name="Grimwood J."/>
            <person name="Groover A."/>
            <person name="Gunter L."/>
            <person name="Hamberger B."/>
            <person name="Heinze B."/>
            <person name="Helariutta Y."/>
            <person name="Henrissat B."/>
            <person name="Holligan D."/>
            <person name="Holt R."/>
            <person name="Huang W."/>
            <person name="Islam-Faridi N."/>
            <person name="Jones S."/>
            <person name="Jones-Rhoades M."/>
            <person name="Jorgensen R."/>
            <person name="Joshi C."/>
            <person name="Kangasjarvi J."/>
            <person name="Karlsson J."/>
            <person name="Kelleher C."/>
            <person name="Kirkpatrick R."/>
            <person name="Kirst M."/>
            <person name="Kohler A."/>
            <person name="Kalluri U."/>
            <person name="Larimer F."/>
            <person name="Leebens-Mack J."/>
            <person name="Leple J.C."/>
            <person name="Locascio P."/>
            <person name="Lou Y."/>
            <person name="Lucas S."/>
            <person name="Martin F."/>
            <person name="Montanini B."/>
            <person name="Napoli C."/>
            <person name="Nelson D.R."/>
            <person name="Nelson C."/>
            <person name="Nieminen K."/>
            <person name="Nilsson O."/>
            <person name="Pereda V."/>
            <person name="Peter G."/>
            <person name="Philippe R."/>
            <person name="Pilate G."/>
            <person name="Poliakov A."/>
            <person name="Razumovskaya J."/>
            <person name="Richardson P."/>
            <person name="Rinaldi C."/>
            <person name="Ritland K."/>
            <person name="Rouze P."/>
            <person name="Ryaboy D."/>
            <person name="Schmutz J."/>
            <person name="Schrader J."/>
            <person name="Segerman B."/>
            <person name="Shin H."/>
            <person name="Siddiqui A."/>
            <person name="Sterky F."/>
            <person name="Terry A."/>
            <person name="Tsai C.J."/>
            <person name="Uberbacher E."/>
            <person name="Unneberg P."/>
            <person name="Vahala J."/>
            <person name="Wall K."/>
            <person name="Wessler S."/>
            <person name="Yang G."/>
            <person name="Yin T."/>
            <person name="Douglas C."/>
            <person name="Marra M."/>
            <person name="Sandberg G."/>
            <person name="Van de Peer Y."/>
            <person name="Rokhsar D."/>
        </authorList>
    </citation>
    <scope>NUCLEOTIDE SEQUENCE [LARGE SCALE GENOMIC DNA]</scope>
    <source>
        <strain evidence="4">cv. Nisqually</strain>
    </source>
</reference>
<comment type="similarity">
    <text evidence="1">Belongs to the short-chain dehydrogenases/reductases (SDR) family.</text>
</comment>
<accession>A0A2K1Y8E2</accession>
<proteinExistence type="inferred from homology"/>
<dbReference type="InterPro" id="IPR002347">
    <property type="entry name" value="SDR_fam"/>
</dbReference>
<dbReference type="SUPFAM" id="SSF51735">
    <property type="entry name" value="NAD(P)-binding Rossmann-fold domains"/>
    <property type="match status" value="1"/>
</dbReference>